<proteinExistence type="predicted"/>
<evidence type="ECO:0000256" key="1">
    <source>
        <dbReference type="SAM" id="Phobius"/>
    </source>
</evidence>
<dbReference type="Proteomes" id="UP000054053">
    <property type="component" value="Unassembled WGS sequence"/>
</dbReference>
<reference evidence="3" key="1">
    <citation type="journal article" date="2016" name="Genome Announc.">
        <title>Genome sequence of Ustilaginoidea virens IPU010, a rice pathogenic fungus causing false smut.</title>
        <authorList>
            <person name="Kumagai T."/>
            <person name="Ishii T."/>
            <person name="Terai G."/>
            <person name="Umemura M."/>
            <person name="Machida M."/>
            <person name="Asai K."/>
        </authorList>
    </citation>
    <scope>NUCLEOTIDE SEQUENCE [LARGE SCALE GENOMIC DNA]</scope>
    <source>
        <strain evidence="3">IPU010</strain>
    </source>
</reference>
<keyword evidence="1" id="KW-1133">Transmembrane helix</keyword>
<accession>A0A1B5KQX6</accession>
<dbReference type="EMBL" id="BBTG02000010">
    <property type="protein sequence ID" value="GAO13102.1"/>
    <property type="molecule type" value="Genomic_DNA"/>
</dbReference>
<comment type="caution">
    <text evidence="2">The sequence shown here is derived from an EMBL/GenBank/DDBJ whole genome shotgun (WGS) entry which is preliminary data.</text>
</comment>
<name>A0A1B5KQX6_USTVR</name>
<gene>
    <name evidence="2" type="ORF">UVI_02024610</name>
</gene>
<feature type="transmembrane region" description="Helical" evidence="1">
    <location>
        <begin position="51"/>
        <end position="72"/>
    </location>
</feature>
<protein>
    <submittedName>
        <fullName evidence="2">Uncharacterized protein</fullName>
    </submittedName>
</protein>
<sequence length="139" mass="15521">MARPNSNLWRSRRSEILDHVIQLFFISLIYILGESNVIAASVALVPAQLQYFASILGMVLVFVTMTAFGSAFRRCDDFYYQWIKARVDFINANLGVGFTVPIIMLKHVLGIRDIGYIAATSGELKALVFSEEIVLGVES</sequence>
<dbReference type="AlphaFoldDB" id="A0A1B5KQX6"/>
<feature type="transmembrane region" description="Helical" evidence="1">
    <location>
        <begin position="20"/>
        <end position="45"/>
    </location>
</feature>
<evidence type="ECO:0000313" key="2">
    <source>
        <dbReference type="EMBL" id="GAO13102.1"/>
    </source>
</evidence>
<organism evidence="2 3">
    <name type="scientific">Ustilaginoidea virens</name>
    <name type="common">Rice false smut fungus</name>
    <name type="synonym">Villosiclava virens</name>
    <dbReference type="NCBI Taxonomy" id="1159556"/>
    <lineage>
        <taxon>Eukaryota</taxon>
        <taxon>Fungi</taxon>
        <taxon>Dikarya</taxon>
        <taxon>Ascomycota</taxon>
        <taxon>Pezizomycotina</taxon>
        <taxon>Sordariomycetes</taxon>
        <taxon>Hypocreomycetidae</taxon>
        <taxon>Hypocreales</taxon>
        <taxon>Clavicipitaceae</taxon>
        <taxon>Ustilaginoidea</taxon>
    </lineage>
</organism>
<keyword evidence="1" id="KW-0472">Membrane</keyword>
<evidence type="ECO:0000313" key="3">
    <source>
        <dbReference type="Proteomes" id="UP000054053"/>
    </source>
</evidence>
<keyword evidence="1" id="KW-0812">Transmembrane</keyword>